<protein>
    <submittedName>
        <fullName evidence="1">Uncharacterized protein</fullName>
    </submittedName>
</protein>
<evidence type="ECO:0000313" key="1">
    <source>
        <dbReference type="EMBL" id="KAF6238587.1"/>
    </source>
</evidence>
<keyword evidence="2" id="KW-1185">Reference proteome</keyword>
<dbReference type="GeneID" id="59284761"/>
<name>A0A8H6L7H0_9LECA</name>
<organism evidence="1 2">
    <name type="scientific">Letharia columbiana</name>
    <dbReference type="NCBI Taxonomy" id="112416"/>
    <lineage>
        <taxon>Eukaryota</taxon>
        <taxon>Fungi</taxon>
        <taxon>Dikarya</taxon>
        <taxon>Ascomycota</taxon>
        <taxon>Pezizomycotina</taxon>
        <taxon>Lecanoromycetes</taxon>
        <taxon>OSLEUM clade</taxon>
        <taxon>Lecanoromycetidae</taxon>
        <taxon>Lecanorales</taxon>
        <taxon>Lecanorineae</taxon>
        <taxon>Parmeliaceae</taxon>
        <taxon>Letharia</taxon>
    </lineage>
</organism>
<gene>
    <name evidence="1" type="ORF">HO173_003092</name>
</gene>
<dbReference type="EMBL" id="JACCJC010000008">
    <property type="protein sequence ID" value="KAF6238587.1"/>
    <property type="molecule type" value="Genomic_DNA"/>
</dbReference>
<proteinExistence type="predicted"/>
<dbReference type="RefSeq" id="XP_037167886.1">
    <property type="nucleotide sequence ID" value="XM_037305021.1"/>
</dbReference>
<evidence type="ECO:0000313" key="2">
    <source>
        <dbReference type="Proteomes" id="UP000578531"/>
    </source>
</evidence>
<reference evidence="1 2" key="1">
    <citation type="journal article" date="2020" name="Genomics">
        <title>Complete, high-quality genomes from long-read metagenomic sequencing of two wolf lichen thalli reveals enigmatic genome architecture.</title>
        <authorList>
            <person name="McKenzie S.K."/>
            <person name="Walston R.F."/>
            <person name="Allen J.L."/>
        </authorList>
    </citation>
    <scope>NUCLEOTIDE SEQUENCE [LARGE SCALE GENOMIC DNA]</scope>
    <source>
        <strain evidence="1">WasteWater2</strain>
    </source>
</reference>
<sequence>MVLDQSSGKRKRNFVTTLVRYDFTVWRYRFDAYASRTYQRQTQAVDQPGALLRTANNSLQSLVTPSVESFSNGIHHHLGIPANTSYGRPRPDQIHPLSNVCPTQVVVNSLNPPLAPTGDSIEYAGNTATSRKFPTRTSAGQVSCRGFSGDTFSGSDLDKFLRFLLSEVVGSQPPDRTGRDYYFWPSIRLEDGGVSEQSPL</sequence>
<dbReference type="AlphaFoldDB" id="A0A8H6L7H0"/>
<dbReference type="Proteomes" id="UP000578531">
    <property type="component" value="Unassembled WGS sequence"/>
</dbReference>
<accession>A0A8H6L7H0</accession>
<comment type="caution">
    <text evidence="1">The sequence shown here is derived from an EMBL/GenBank/DDBJ whole genome shotgun (WGS) entry which is preliminary data.</text>
</comment>